<evidence type="ECO:0000256" key="1">
    <source>
        <dbReference type="SAM" id="MobiDB-lite"/>
    </source>
</evidence>
<protein>
    <submittedName>
        <fullName evidence="2">Uncharacterized protein</fullName>
    </submittedName>
</protein>
<keyword evidence="3" id="KW-1185">Reference proteome</keyword>
<feature type="compositionally biased region" description="Basic and acidic residues" evidence="1">
    <location>
        <begin position="643"/>
        <end position="658"/>
    </location>
</feature>
<reference evidence="2 3" key="1">
    <citation type="journal article" date="2020" name="ISME J.">
        <title>Uncovering the hidden diversity of litter-decomposition mechanisms in mushroom-forming fungi.</title>
        <authorList>
            <person name="Floudas D."/>
            <person name="Bentzer J."/>
            <person name="Ahren D."/>
            <person name="Johansson T."/>
            <person name="Persson P."/>
            <person name="Tunlid A."/>
        </authorList>
    </citation>
    <scope>NUCLEOTIDE SEQUENCE [LARGE SCALE GENOMIC DNA]</scope>
    <source>
        <strain evidence="2 3">CBS 146.42</strain>
    </source>
</reference>
<feature type="compositionally biased region" description="Basic and acidic residues" evidence="1">
    <location>
        <begin position="1085"/>
        <end position="1094"/>
    </location>
</feature>
<proteinExistence type="predicted"/>
<feature type="region of interest" description="Disordered" evidence="1">
    <location>
        <begin position="564"/>
        <end position="906"/>
    </location>
</feature>
<feature type="compositionally biased region" description="Polar residues" evidence="1">
    <location>
        <begin position="483"/>
        <end position="517"/>
    </location>
</feature>
<feature type="compositionally biased region" description="Low complexity" evidence="1">
    <location>
        <begin position="304"/>
        <end position="316"/>
    </location>
</feature>
<feature type="compositionally biased region" description="Low complexity" evidence="1">
    <location>
        <begin position="129"/>
        <end position="138"/>
    </location>
</feature>
<feature type="compositionally biased region" description="Low complexity" evidence="1">
    <location>
        <begin position="174"/>
        <end position="186"/>
    </location>
</feature>
<feature type="compositionally biased region" description="Basic and acidic residues" evidence="1">
    <location>
        <begin position="428"/>
        <end position="439"/>
    </location>
</feature>
<evidence type="ECO:0000313" key="3">
    <source>
        <dbReference type="Proteomes" id="UP000559027"/>
    </source>
</evidence>
<feature type="compositionally biased region" description="Polar residues" evidence="1">
    <location>
        <begin position="56"/>
        <end position="65"/>
    </location>
</feature>
<name>A0A8H5D0G8_9AGAR</name>
<gene>
    <name evidence="2" type="ORF">D9756_009304</name>
</gene>
<dbReference type="OrthoDB" id="2554322at2759"/>
<feature type="compositionally biased region" description="Low complexity" evidence="1">
    <location>
        <begin position="1068"/>
        <end position="1081"/>
    </location>
</feature>
<feature type="compositionally biased region" description="Basic residues" evidence="1">
    <location>
        <begin position="327"/>
        <end position="337"/>
    </location>
</feature>
<feature type="compositionally biased region" description="Low complexity" evidence="1">
    <location>
        <begin position="449"/>
        <end position="468"/>
    </location>
</feature>
<feature type="compositionally biased region" description="Low complexity" evidence="1">
    <location>
        <begin position="771"/>
        <end position="785"/>
    </location>
</feature>
<comment type="caution">
    <text evidence="2">The sequence shown here is derived from an EMBL/GenBank/DDBJ whole genome shotgun (WGS) entry which is preliminary data.</text>
</comment>
<dbReference type="AlphaFoldDB" id="A0A8H5D0G8"/>
<feature type="compositionally biased region" description="Polar residues" evidence="1">
    <location>
        <begin position="259"/>
        <end position="270"/>
    </location>
</feature>
<feature type="region of interest" description="Disordered" evidence="1">
    <location>
        <begin position="1"/>
        <end position="341"/>
    </location>
</feature>
<feature type="region of interest" description="Disordered" evidence="1">
    <location>
        <begin position="371"/>
        <end position="518"/>
    </location>
</feature>
<feature type="compositionally biased region" description="Polar residues" evidence="1">
    <location>
        <begin position="83"/>
        <end position="110"/>
    </location>
</feature>
<feature type="compositionally biased region" description="Low complexity" evidence="1">
    <location>
        <begin position="384"/>
        <end position="399"/>
    </location>
</feature>
<sequence>MSAAIGLQDSSVPSESWDDDFDFQSQSGSPKRTRNAQETPATMRMSTATEDWDIDNLTSTTSVTNHEPPRPSPHVLADKINITAANLANWSEQDPTTPQKASFSIEPTTENWDDDFLDKTDSPARRSSRSNNTPSRHSIGGKLRAGVPVRHHKPLREGEEEEHESWDDEFDFNSSPAKPTKSSTPGKSRRTPVRHSAHRSSLSPGNHPDSSDDDDEADFGGIGAEDDRTVTARSRRAPQSHTPPPPVPTIPFTLTPVTASASTSTNTHLTTPFPRSPTASVFSVPGSSIAETTSLRSTAPLRPSLSRNAASASNALKYFPPSPPLHRERRRLRKKSRPQPQGVMELVDMSHHHHYPLSDTDADHQRLDELDERRTPSPPPTPDPISASVPPTPSQSTSTGGALLSRIGSVKRWNVRRKKGSSTPSDAPAKEEKGKDTTNHSDGVPVPRPRTSLSSLLPSNQQQQSTTNALPPPSSSWFFRPTSPVNSRGRNAHGKNQTSTSIPRTSYTGSRSGSMTDLSMRGSIYASSSNYEDDDTNNFSTQKSPNKLLKRKSLGFVQLRKGLMPSTSIPTTSGGSAAEKGGFGGDLSLSLSDLHQYKSGPGSKRPMSMQPQPRLPSGMHPATQRHASYGTTRPKKVAEVNTDDLHNHESESTRDRKQSSTSRNGGVRPKSKAVVKEKESKENVRNIEREKERERDEGSRSFMGSMRRLSLVNRHRRNKSGASLMETMSRISAEAPTTSPPPPLPSTSESPSLPPLPLMSDFHVPRPRTPHTPVSSSVPSLLPPIELQPPSPPRPDGGPGIALSPNTDSLLSPVSTTSSSVAPATTPTSASAGTSTSTLSSSPSSSASSSPRSTKQTPKTPGPTTVRSSPPKRFSPKTPRTPKTTTSPHGTASLGRSTISPKHGILGISPAEAFPRRNSLSDLKSDLKIPARISQAQQGLKRDLGMVRDFAVYIEQLKKQQEMYHDLVQRMQHKLDAQAHLAQQQTSSTQQQQRAVSPSFFNLTKPKTRARSNTNPGNGSGSRYKELAAAFYTINSKYRISWECAELLVDLADGTSAALGSGPGNVGEGVPSSSVSAPVGLGASGEKKKGGKEQ</sequence>
<feature type="region of interest" description="Disordered" evidence="1">
    <location>
        <begin position="1058"/>
        <end position="1094"/>
    </location>
</feature>
<organism evidence="2 3">
    <name type="scientific">Leucocoprinus leucothites</name>
    <dbReference type="NCBI Taxonomy" id="201217"/>
    <lineage>
        <taxon>Eukaryota</taxon>
        <taxon>Fungi</taxon>
        <taxon>Dikarya</taxon>
        <taxon>Basidiomycota</taxon>
        <taxon>Agaricomycotina</taxon>
        <taxon>Agaricomycetes</taxon>
        <taxon>Agaricomycetidae</taxon>
        <taxon>Agaricales</taxon>
        <taxon>Agaricineae</taxon>
        <taxon>Agaricaceae</taxon>
        <taxon>Leucocoprinus</taxon>
    </lineage>
</organism>
<feature type="compositionally biased region" description="Low complexity" evidence="1">
    <location>
        <begin position="565"/>
        <end position="594"/>
    </location>
</feature>
<feature type="compositionally biased region" description="Polar residues" evidence="1">
    <location>
        <begin position="277"/>
        <end position="297"/>
    </location>
</feature>
<feature type="compositionally biased region" description="Acidic residues" evidence="1">
    <location>
        <begin position="158"/>
        <end position="171"/>
    </location>
</feature>
<evidence type="ECO:0000313" key="2">
    <source>
        <dbReference type="EMBL" id="KAF5349912.1"/>
    </source>
</evidence>
<feature type="compositionally biased region" description="Basic and acidic residues" evidence="1">
    <location>
        <begin position="674"/>
        <end position="699"/>
    </location>
</feature>
<feature type="compositionally biased region" description="Basic residues" evidence="1">
    <location>
        <begin position="187"/>
        <end position="198"/>
    </location>
</feature>
<feature type="compositionally biased region" description="Low complexity" evidence="1">
    <location>
        <begin position="809"/>
        <end position="888"/>
    </location>
</feature>
<feature type="compositionally biased region" description="Polar residues" evidence="1">
    <location>
        <begin position="36"/>
        <end position="49"/>
    </location>
</feature>
<dbReference type="Proteomes" id="UP000559027">
    <property type="component" value="Unassembled WGS sequence"/>
</dbReference>
<dbReference type="EMBL" id="JAACJO010000015">
    <property type="protein sequence ID" value="KAF5349912.1"/>
    <property type="molecule type" value="Genomic_DNA"/>
</dbReference>
<feature type="compositionally biased region" description="Pro residues" evidence="1">
    <location>
        <begin position="786"/>
        <end position="796"/>
    </location>
</feature>
<accession>A0A8H5D0G8</accession>